<keyword evidence="8 15" id="KW-0675">Receptor</keyword>
<dbReference type="EMBL" id="JACNJH010000111">
    <property type="protein sequence ID" value="MBC8360854.1"/>
    <property type="molecule type" value="Genomic_DNA"/>
</dbReference>
<dbReference type="InterPro" id="IPR036942">
    <property type="entry name" value="Beta-barrel_TonB_sf"/>
</dbReference>
<evidence type="ECO:0000256" key="9">
    <source>
        <dbReference type="ARBA" id="ARBA00023237"/>
    </source>
</evidence>
<evidence type="ECO:0000256" key="12">
    <source>
        <dbReference type="SAM" id="SignalP"/>
    </source>
</evidence>
<dbReference type="GO" id="GO:0044718">
    <property type="term" value="P:siderophore transmembrane transport"/>
    <property type="evidence" value="ECO:0007669"/>
    <property type="project" value="TreeGrafter"/>
</dbReference>
<protein>
    <submittedName>
        <fullName evidence="15">TonB-dependent receptor</fullName>
    </submittedName>
</protein>
<gene>
    <name evidence="15" type="ORF">H8E23_05610</name>
</gene>
<evidence type="ECO:0000256" key="4">
    <source>
        <dbReference type="ARBA" id="ARBA00022692"/>
    </source>
</evidence>
<dbReference type="InterPro" id="IPR039426">
    <property type="entry name" value="TonB-dep_rcpt-like"/>
</dbReference>
<reference evidence="15 16" key="1">
    <citation type="submission" date="2020-08" db="EMBL/GenBank/DDBJ databases">
        <title>Bridging the membrane lipid divide: bacteria of the FCB group superphylum have the potential to synthesize archaeal ether lipids.</title>
        <authorList>
            <person name="Villanueva L."/>
            <person name="Von Meijenfeldt F.A.B."/>
            <person name="Westbye A.B."/>
            <person name="Yadav S."/>
            <person name="Hopmans E.C."/>
            <person name="Dutilh B.E."/>
            <person name="Sinninghe Damste J.S."/>
        </authorList>
    </citation>
    <scope>NUCLEOTIDE SEQUENCE [LARGE SCALE GENOMIC DNA]</scope>
    <source>
        <strain evidence="15">NIOZ-UU30</strain>
    </source>
</reference>
<accession>A0A8J6NMJ8</accession>
<name>A0A8J6NMJ8_9BACT</name>
<dbReference type="Gene3D" id="2.170.130.10">
    <property type="entry name" value="TonB-dependent receptor, plug domain"/>
    <property type="match status" value="1"/>
</dbReference>
<evidence type="ECO:0000256" key="1">
    <source>
        <dbReference type="ARBA" id="ARBA00004571"/>
    </source>
</evidence>
<dbReference type="Proteomes" id="UP000603434">
    <property type="component" value="Unassembled WGS sequence"/>
</dbReference>
<dbReference type="PANTHER" id="PTHR30069">
    <property type="entry name" value="TONB-DEPENDENT OUTER MEMBRANE RECEPTOR"/>
    <property type="match status" value="1"/>
</dbReference>
<dbReference type="AlphaFoldDB" id="A0A8J6NMJ8"/>
<evidence type="ECO:0000256" key="10">
    <source>
        <dbReference type="PROSITE-ProRule" id="PRU01360"/>
    </source>
</evidence>
<evidence type="ECO:0000313" key="16">
    <source>
        <dbReference type="Proteomes" id="UP000603434"/>
    </source>
</evidence>
<sequence length="611" mass="68342">MRLTVKVVLIASALFLSAASLLTAGENNGRYFELDPVVVTGSRIPHQLSNAAQSVAVISREEISAAPADSITDVLKHVVGVDVRHRSPHGVQADVGIRGSSFEQTLILVDGVNVSDPQTGHHNMDLPVNLNDVERIEILKGPGATIYGPNAMGGVINVITRDVDKNALGAEVKFGQYGFYDVEARGALVSGQASSRLSANRRYSSGHIKEKDTDFDIKTLNYKGTLKNETNQFHLQMGYADKDFGAYKFYSDAYPDQREKTESFLLSTGADLDISDVQIAPKLHWRHHDDEYKIKINNTWNVNKHWTDVLGMQVNARIPSFLGDTAVGAEAALEALKSSNLGDRDRRRQALFVEHKLYPSEKLTLGIGAAGVHYSDWGWKGWPGADFNMELSADVNWFGSLKKSFRVPTFTELYYSTPANQGNPELKPEKAWTYETGMRWQAERAGADLSLFYRDAEDVIDWSRPPGQTTWTVRNIARISARGAELGVHYHPESLLNSKFVSALNIAYTYLDLDRDTQAMESKYALDHLRHQLHGSIKMDWSDRLTHTVYGRYGKRIAADDYTVVDTRITYAFQRFRIFLEATNLFNETYTESGFAPMPGRWLIGGVTFNL</sequence>
<keyword evidence="3 10" id="KW-1134">Transmembrane beta strand</keyword>
<dbReference type="Pfam" id="PF07715">
    <property type="entry name" value="Plug"/>
    <property type="match status" value="1"/>
</dbReference>
<keyword evidence="9 10" id="KW-0998">Cell outer membrane</keyword>
<keyword evidence="6 11" id="KW-0798">TonB box</keyword>
<evidence type="ECO:0000256" key="8">
    <source>
        <dbReference type="ARBA" id="ARBA00023170"/>
    </source>
</evidence>
<keyword evidence="4 10" id="KW-0812">Transmembrane</keyword>
<dbReference type="InterPro" id="IPR000531">
    <property type="entry name" value="Beta-barrel_TonB"/>
</dbReference>
<evidence type="ECO:0000256" key="3">
    <source>
        <dbReference type="ARBA" id="ARBA00022452"/>
    </source>
</evidence>
<dbReference type="CDD" id="cd01347">
    <property type="entry name" value="ligand_gated_channel"/>
    <property type="match status" value="1"/>
</dbReference>
<dbReference type="GO" id="GO:0009279">
    <property type="term" value="C:cell outer membrane"/>
    <property type="evidence" value="ECO:0007669"/>
    <property type="project" value="UniProtKB-SubCell"/>
</dbReference>
<organism evidence="15 16">
    <name type="scientific">Candidatus Desulfatibia profunda</name>
    <dbReference type="NCBI Taxonomy" id="2841695"/>
    <lineage>
        <taxon>Bacteria</taxon>
        <taxon>Pseudomonadati</taxon>
        <taxon>Thermodesulfobacteriota</taxon>
        <taxon>Desulfobacteria</taxon>
        <taxon>Desulfobacterales</taxon>
        <taxon>Desulfobacterales incertae sedis</taxon>
        <taxon>Candidatus Desulfatibia</taxon>
    </lineage>
</organism>
<comment type="caution">
    <text evidence="15">The sequence shown here is derived from an EMBL/GenBank/DDBJ whole genome shotgun (WGS) entry which is preliminary data.</text>
</comment>
<dbReference type="InterPro" id="IPR037066">
    <property type="entry name" value="Plug_dom_sf"/>
</dbReference>
<feature type="domain" description="TonB-dependent receptor-like beta-barrel" evidence="13">
    <location>
        <begin position="184"/>
        <end position="585"/>
    </location>
</feature>
<dbReference type="Gene3D" id="2.40.170.20">
    <property type="entry name" value="TonB-dependent receptor, beta-barrel domain"/>
    <property type="match status" value="1"/>
</dbReference>
<evidence type="ECO:0000259" key="14">
    <source>
        <dbReference type="Pfam" id="PF07715"/>
    </source>
</evidence>
<feature type="domain" description="TonB-dependent receptor plug" evidence="14">
    <location>
        <begin position="49"/>
        <end position="155"/>
    </location>
</feature>
<evidence type="ECO:0000256" key="2">
    <source>
        <dbReference type="ARBA" id="ARBA00022448"/>
    </source>
</evidence>
<dbReference type="InterPro" id="IPR012910">
    <property type="entry name" value="Plug_dom"/>
</dbReference>
<dbReference type="PANTHER" id="PTHR30069:SF29">
    <property type="entry name" value="HEMOGLOBIN AND HEMOGLOBIN-HAPTOGLOBIN-BINDING PROTEIN 1-RELATED"/>
    <property type="match status" value="1"/>
</dbReference>
<evidence type="ECO:0000256" key="5">
    <source>
        <dbReference type="ARBA" id="ARBA00022729"/>
    </source>
</evidence>
<evidence type="ECO:0000259" key="13">
    <source>
        <dbReference type="Pfam" id="PF00593"/>
    </source>
</evidence>
<evidence type="ECO:0000256" key="11">
    <source>
        <dbReference type="RuleBase" id="RU003357"/>
    </source>
</evidence>
<evidence type="ECO:0000256" key="6">
    <source>
        <dbReference type="ARBA" id="ARBA00023077"/>
    </source>
</evidence>
<dbReference type="Pfam" id="PF00593">
    <property type="entry name" value="TonB_dep_Rec_b-barrel"/>
    <property type="match status" value="1"/>
</dbReference>
<proteinExistence type="inferred from homology"/>
<feature type="chain" id="PRO_5035183446" evidence="12">
    <location>
        <begin position="25"/>
        <end position="611"/>
    </location>
</feature>
<dbReference type="PROSITE" id="PS52016">
    <property type="entry name" value="TONB_DEPENDENT_REC_3"/>
    <property type="match status" value="1"/>
</dbReference>
<feature type="signal peptide" evidence="12">
    <location>
        <begin position="1"/>
        <end position="24"/>
    </location>
</feature>
<dbReference type="SUPFAM" id="SSF56935">
    <property type="entry name" value="Porins"/>
    <property type="match status" value="1"/>
</dbReference>
<comment type="subcellular location">
    <subcellularLocation>
        <location evidence="1 10">Cell outer membrane</location>
        <topology evidence="1 10">Multi-pass membrane protein</topology>
    </subcellularLocation>
</comment>
<keyword evidence="2 10" id="KW-0813">Transport</keyword>
<comment type="similarity">
    <text evidence="10 11">Belongs to the TonB-dependent receptor family.</text>
</comment>
<keyword evidence="5 12" id="KW-0732">Signal</keyword>
<evidence type="ECO:0000256" key="7">
    <source>
        <dbReference type="ARBA" id="ARBA00023136"/>
    </source>
</evidence>
<dbReference type="GO" id="GO:0015344">
    <property type="term" value="F:siderophore uptake transmembrane transporter activity"/>
    <property type="evidence" value="ECO:0007669"/>
    <property type="project" value="TreeGrafter"/>
</dbReference>
<evidence type="ECO:0000313" key="15">
    <source>
        <dbReference type="EMBL" id="MBC8360854.1"/>
    </source>
</evidence>
<keyword evidence="7 10" id="KW-0472">Membrane</keyword>